<dbReference type="OrthoDB" id="9808814at2"/>
<evidence type="ECO:0000256" key="9">
    <source>
        <dbReference type="ARBA" id="ARBA00045650"/>
    </source>
</evidence>
<keyword evidence="12" id="KW-0472">Membrane</keyword>
<evidence type="ECO:0000256" key="5">
    <source>
        <dbReference type="ARBA" id="ARBA00044059"/>
    </source>
</evidence>
<evidence type="ECO:0000256" key="3">
    <source>
        <dbReference type="ARBA" id="ARBA00043812"/>
    </source>
</evidence>
<evidence type="ECO:0000256" key="1">
    <source>
        <dbReference type="ARBA" id="ARBA00006484"/>
    </source>
</evidence>
<dbReference type="AlphaFoldDB" id="F8EWZ7"/>
<comment type="similarity">
    <text evidence="1 11">Belongs to the short-chain dehydrogenases/reductases (SDR) family.</text>
</comment>
<dbReference type="InterPro" id="IPR002347">
    <property type="entry name" value="SDR_fam"/>
</dbReference>
<dbReference type="EMBL" id="CP002868">
    <property type="protein sequence ID" value="AEJ18524.1"/>
    <property type="molecule type" value="Genomic_DNA"/>
</dbReference>
<comment type="catalytic activity">
    <reaction evidence="3">
        <text>L-allo-threonine + NADP(+) = aminoacetone + CO2 + NADPH</text>
        <dbReference type="Rhea" id="RHEA:43524"/>
        <dbReference type="ChEBI" id="CHEBI:16526"/>
        <dbReference type="ChEBI" id="CHEBI:57783"/>
        <dbReference type="ChEBI" id="CHEBI:58320"/>
        <dbReference type="ChEBI" id="CHEBI:58349"/>
        <dbReference type="ChEBI" id="CHEBI:58585"/>
        <dbReference type="EC" id="1.1.1.381"/>
    </reaction>
</comment>
<dbReference type="PANTHER" id="PTHR43086:SF3">
    <property type="entry name" value="NADP-DEPENDENT 3-HYDROXY ACID DEHYDROGENASE YDFG"/>
    <property type="match status" value="1"/>
</dbReference>
<comment type="function">
    <text evidence="9">NADP-dependent dehydrogenase with broad substrate specificity acting on 3-hydroxy acids. Catalyzes the NADP-dependent oxidation of L-allo-threonine to L-2-amino-3-keto-butyrate, which is spontaneously decarboxylated into aminoacetone. Also acts on D-threonine, L-serine, D-serine, D-3-hydroxyisobutyrate, L-3-hydroxyisobutyrate, D-glycerate and L-glycerate. Able to catalyze the reduction of the malonic semialdehyde to 3-hydroxypropionic acid. YdfG is apparently supplementing RutE, the presumed malonic semialdehyde reductase involved in pyrimidine degradation since both are able to detoxify malonic semialdehyde.</text>
</comment>
<evidence type="ECO:0000256" key="6">
    <source>
        <dbReference type="ARBA" id="ARBA00044065"/>
    </source>
</evidence>
<protein>
    <recommendedName>
        <fullName evidence="6">NADP-dependent 3-hydroxy acid dehydrogenase YdfG</fullName>
        <ecNumber evidence="4">1.1.1.298</ecNumber>
        <ecNumber evidence="5">1.1.1.381</ecNumber>
    </recommendedName>
    <alternativeName>
        <fullName evidence="8">L-allo-threonine dehydrogenase</fullName>
    </alternativeName>
    <alternativeName>
        <fullName evidence="7">Malonic semialdehyde reductase</fullName>
    </alternativeName>
</protein>
<evidence type="ECO:0000313" key="13">
    <source>
        <dbReference type="EMBL" id="AEJ18524.1"/>
    </source>
</evidence>
<keyword evidence="2" id="KW-0560">Oxidoreductase</keyword>
<accession>F8EWZ7</accession>
<dbReference type="PROSITE" id="PS00061">
    <property type="entry name" value="ADH_SHORT"/>
    <property type="match status" value="1"/>
</dbReference>
<dbReference type="InterPro" id="IPR036291">
    <property type="entry name" value="NAD(P)-bd_dom_sf"/>
</dbReference>
<evidence type="ECO:0000256" key="2">
    <source>
        <dbReference type="ARBA" id="ARBA00023002"/>
    </source>
</evidence>
<keyword evidence="14" id="KW-1185">Reference proteome</keyword>
<dbReference type="EC" id="1.1.1.381" evidence="5"/>
<dbReference type="Proteomes" id="UP000000503">
    <property type="component" value="Chromosome"/>
</dbReference>
<evidence type="ECO:0000256" key="12">
    <source>
        <dbReference type="SAM" id="Phobius"/>
    </source>
</evidence>
<dbReference type="PRINTS" id="PR00080">
    <property type="entry name" value="SDRFAMILY"/>
</dbReference>
<evidence type="ECO:0000256" key="7">
    <source>
        <dbReference type="ARBA" id="ARBA00044271"/>
    </source>
</evidence>
<keyword evidence="12" id="KW-0812">Transmembrane</keyword>
<sequence>MEEDEKLIKGTGGIALVTGASSGIGAAFARRLAAAASGKERYRGLPYFDELWLVARRGDRLSALAEELQAAYSTRDDEKTLIIRTFSLDLIAPNAIASLADKARERGKPLTILINNAGYGTYGPFTVINMDRQLGQIDLNCRALTESCYRFSPFLTRGSLVINIASLAGFAPLGGFAVYAATKAYVLSFSIGIATEWASRGIRVHALCPGSVDSEFAQVASEGVRLKVAHGWSADKTTTFCLKKACQGKAYSIPRLNWKLQRWASILVGPVNSARFANKFLVRPYKEPDQTLELTK</sequence>
<feature type="transmembrane region" description="Helical" evidence="12">
    <location>
        <begin position="12"/>
        <end position="33"/>
    </location>
</feature>
<keyword evidence="12" id="KW-1133">Transmembrane helix</keyword>
<dbReference type="InterPro" id="IPR020904">
    <property type="entry name" value="Sc_DH/Rdtase_CS"/>
</dbReference>
<evidence type="ECO:0000256" key="11">
    <source>
        <dbReference type="RuleBase" id="RU000363"/>
    </source>
</evidence>
<name>F8EWZ7_GRAC1</name>
<dbReference type="HOGENOM" id="CLU_010194_2_1_12"/>
<dbReference type="Gene3D" id="3.40.50.720">
    <property type="entry name" value="NAD(P)-binding Rossmann-like Domain"/>
    <property type="match status" value="1"/>
</dbReference>
<evidence type="ECO:0000256" key="10">
    <source>
        <dbReference type="ARBA" id="ARBA00047274"/>
    </source>
</evidence>
<reference evidence="14" key="1">
    <citation type="journal article" date="2013" name="Stand. Genomic Sci.">
        <title>Genome sequence of the thermophilic fresh-water bacterium Spirochaeta caldaria type strain (H1(T)), reclassification of Spirochaeta caldaria, Spirochaeta stenostrepta, and Spirochaeta zuelzerae in the genus Treponema as Treponema caldaria comb. nov., Treponema stenostrepta comb. nov., and Treponema zuelzerae comb. nov., and emendation of the genus Treponema.</title>
        <authorList>
            <person name="Abt B."/>
            <person name="Goker M."/>
            <person name="Scheuner C."/>
            <person name="Han C."/>
            <person name="Lu M."/>
            <person name="Misra M."/>
            <person name="Lapidus A."/>
            <person name="Nolan M."/>
            <person name="Lucas S."/>
            <person name="Hammon N."/>
            <person name="Deshpande S."/>
            <person name="Cheng J.F."/>
            <person name="Tapia R."/>
            <person name="Goodwin L.A."/>
            <person name="Pitluck S."/>
            <person name="Liolios K."/>
            <person name="Pagani I."/>
            <person name="Ivanova N."/>
            <person name="Mavromatis K."/>
            <person name="Mikhailova N."/>
            <person name="Huntemann M."/>
            <person name="Pati A."/>
            <person name="Chen A."/>
            <person name="Palaniappan K."/>
            <person name="Land M."/>
            <person name="Hauser L."/>
            <person name="Jeffries C.D."/>
            <person name="Rohde M."/>
            <person name="Spring S."/>
            <person name="Gronow S."/>
            <person name="Detter J.C."/>
            <person name="Bristow J."/>
            <person name="Eisen J.A."/>
            <person name="Markowitz V."/>
            <person name="Hugenholtz P."/>
            <person name="Kyrpides N.C."/>
            <person name="Woyke T."/>
            <person name="Klenk H.P."/>
        </authorList>
    </citation>
    <scope>NUCLEOTIDE SEQUENCE</scope>
    <source>
        <strain evidence="14">ATCC 51460 / DSM 7334 / H1</strain>
    </source>
</reference>
<evidence type="ECO:0000313" key="14">
    <source>
        <dbReference type="Proteomes" id="UP000000503"/>
    </source>
</evidence>
<proteinExistence type="inferred from homology"/>
<dbReference type="PRINTS" id="PR00081">
    <property type="entry name" value="GDHRDH"/>
</dbReference>
<gene>
    <name evidence="13" type="ordered locus">Spica_0360</name>
</gene>
<dbReference type="STRING" id="744872.Spica_0360"/>
<organism evidence="13 14">
    <name type="scientific">Gracilinema caldarium (strain ATCC 51460 / DSM 7334 / H1)</name>
    <name type="common">Treponema caldarium</name>
    <dbReference type="NCBI Taxonomy" id="744872"/>
    <lineage>
        <taxon>Bacteria</taxon>
        <taxon>Pseudomonadati</taxon>
        <taxon>Spirochaetota</taxon>
        <taxon>Spirochaetia</taxon>
        <taxon>Spirochaetales</taxon>
        <taxon>Breznakiellaceae</taxon>
        <taxon>Gracilinema</taxon>
    </lineage>
</organism>
<dbReference type="EC" id="1.1.1.298" evidence="4"/>
<dbReference type="CDD" id="cd05233">
    <property type="entry name" value="SDR_c"/>
    <property type="match status" value="1"/>
</dbReference>
<dbReference type="GO" id="GO:0035527">
    <property type="term" value="F:3-hydroxypropionate dehydrogenase (NADP+) activity"/>
    <property type="evidence" value="ECO:0007669"/>
    <property type="project" value="UniProtKB-EC"/>
</dbReference>
<dbReference type="eggNOG" id="COG0300">
    <property type="taxonomic scope" value="Bacteria"/>
</dbReference>
<dbReference type="Pfam" id="PF00106">
    <property type="entry name" value="adh_short"/>
    <property type="match status" value="1"/>
</dbReference>
<dbReference type="SUPFAM" id="SSF51735">
    <property type="entry name" value="NAD(P)-binding Rossmann-fold domains"/>
    <property type="match status" value="1"/>
</dbReference>
<dbReference type="KEGG" id="scd:Spica_0360"/>
<dbReference type="PANTHER" id="PTHR43086">
    <property type="entry name" value="VERY-LONG-CHAIN 3-OXOOACYL-COA REDUCTASE"/>
    <property type="match status" value="1"/>
</dbReference>
<dbReference type="RefSeq" id="WP_013967836.1">
    <property type="nucleotide sequence ID" value="NC_015732.1"/>
</dbReference>
<evidence type="ECO:0000256" key="8">
    <source>
        <dbReference type="ARBA" id="ARBA00044349"/>
    </source>
</evidence>
<feature type="transmembrane region" description="Helical" evidence="12">
    <location>
        <begin position="160"/>
        <end position="181"/>
    </location>
</feature>
<comment type="catalytic activity">
    <reaction evidence="10">
        <text>3-hydroxypropanoate + NADP(+) = 3-oxopropanoate + NADPH + H(+)</text>
        <dbReference type="Rhea" id="RHEA:26438"/>
        <dbReference type="ChEBI" id="CHEBI:15378"/>
        <dbReference type="ChEBI" id="CHEBI:16510"/>
        <dbReference type="ChEBI" id="CHEBI:33190"/>
        <dbReference type="ChEBI" id="CHEBI:57783"/>
        <dbReference type="ChEBI" id="CHEBI:58349"/>
        <dbReference type="EC" id="1.1.1.298"/>
    </reaction>
</comment>
<evidence type="ECO:0000256" key="4">
    <source>
        <dbReference type="ARBA" id="ARBA00044050"/>
    </source>
</evidence>